<name>A0ABW1NWG5_9ACTN</name>
<evidence type="ECO:0000313" key="4">
    <source>
        <dbReference type="Proteomes" id="UP001596137"/>
    </source>
</evidence>
<protein>
    <submittedName>
        <fullName evidence="3">MHYT domain-containing protein</fullName>
    </submittedName>
</protein>
<gene>
    <name evidence="3" type="ORF">ACFP1K_39590</name>
</gene>
<feature type="transmembrane region" description="Helical" evidence="1">
    <location>
        <begin position="217"/>
        <end position="238"/>
    </location>
</feature>
<keyword evidence="1" id="KW-0472">Membrane</keyword>
<dbReference type="RefSeq" id="WP_380763469.1">
    <property type="nucleotide sequence ID" value="NZ_JBHSRF010000131.1"/>
</dbReference>
<feature type="transmembrane region" description="Helical" evidence="1">
    <location>
        <begin position="81"/>
        <end position="103"/>
    </location>
</feature>
<dbReference type="Pfam" id="PF03707">
    <property type="entry name" value="MHYT"/>
    <property type="match status" value="2"/>
</dbReference>
<feature type="transmembrane region" description="Helical" evidence="1">
    <location>
        <begin position="176"/>
        <end position="197"/>
    </location>
</feature>
<organism evidence="3 4">
    <name type="scientific">Sphaerisporangium aureirubrum</name>
    <dbReference type="NCBI Taxonomy" id="1544736"/>
    <lineage>
        <taxon>Bacteria</taxon>
        <taxon>Bacillati</taxon>
        <taxon>Actinomycetota</taxon>
        <taxon>Actinomycetes</taxon>
        <taxon>Streptosporangiales</taxon>
        <taxon>Streptosporangiaceae</taxon>
        <taxon>Sphaerisporangium</taxon>
    </lineage>
</organism>
<keyword evidence="1" id="KW-0812">Transmembrane</keyword>
<feature type="transmembrane region" description="Helical" evidence="1">
    <location>
        <begin position="12"/>
        <end position="32"/>
    </location>
</feature>
<dbReference type="PANTHER" id="PTHR35152">
    <property type="entry name" value="DOMAIN SIGNALLING PROTEIN, PUTATIVE (AFU_ORTHOLOGUE AFUA_5G11310)-RELATED"/>
    <property type="match status" value="1"/>
</dbReference>
<keyword evidence="1" id="KW-1133">Transmembrane helix</keyword>
<accession>A0ABW1NWG5</accession>
<proteinExistence type="predicted"/>
<comment type="caution">
    <text evidence="3">The sequence shown here is derived from an EMBL/GenBank/DDBJ whole genome shotgun (WGS) entry which is preliminary data.</text>
</comment>
<feature type="transmembrane region" description="Helical" evidence="1">
    <location>
        <begin position="44"/>
        <end position="69"/>
    </location>
</feature>
<feature type="domain" description="MHYT" evidence="2">
    <location>
        <begin position="9"/>
        <end position="199"/>
    </location>
</feature>
<dbReference type="Proteomes" id="UP001596137">
    <property type="component" value="Unassembled WGS sequence"/>
</dbReference>
<dbReference type="EMBL" id="JBHSRF010000131">
    <property type="protein sequence ID" value="MFC6087326.1"/>
    <property type="molecule type" value="Genomic_DNA"/>
</dbReference>
<evidence type="ECO:0000259" key="2">
    <source>
        <dbReference type="PROSITE" id="PS50924"/>
    </source>
</evidence>
<feature type="transmembrane region" description="Helical" evidence="1">
    <location>
        <begin position="110"/>
        <end position="130"/>
    </location>
</feature>
<sequence>MSHIDHFSHGAVIPVLSYAMSVIGSLLGLLLASRARVTEGAARVRWLIAAALAIGGTGIWVMHFIAIIGFSVPGTPIRYDVPLTVISAVVAVVIVGIGLMLAARGGERPLPLAGAGLVTGLGVAAMHYIGMAAMRLPATLHYAPVTVTASVLIAVIAATAALWFTLRVDGPLATTAAALIMGVAVCGMHYTGMFSLSATPWPSGSTEPLSGAPALSFLLPLLIGISLVTLGLLLVVTLMPSRREIENEASLLASIERRRAGLVDPEVARTTPPSLFDSSGPSRR</sequence>
<dbReference type="InterPro" id="IPR005330">
    <property type="entry name" value="MHYT_dom"/>
</dbReference>
<dbReference type="PROSITE" id="PS50924">
    <property type="entry name" value="MHYT"/>
    <property type="match status" value="1"/>
</dbReference>
<evidence type="ECO:0000256" key="1">
    <source>
        <dbReference type="PROSITE-ProRule" id="PRU00244"/>
    </source>
</evidence>
<keyword evidence="4" id="KW-1185">Reference proteome</keyword>
<feature type="transmembrane region" description="Helical" evidence="1">
    <location>
        <begin position="142"/>
        <end position="164"/>
    </location>
</feature>
<evidence type="ECO:0000313" key="3">
    <source>
        <dbReference type="EMBL" id="MFC6087326.1"/>
    </source>
</evidence>
<reference evidence="4" key="1">
    <citation type="journal article" date="2019" name="Int. J. Syst. Evol. Microbiol.">
        <title>The Global Catalogue of Microorganisms (GCM) 10K type strain sequencing project: providing services to taxonomists for standard genome sequencing and annotation.</title>
        <authorList>
            <consortium name="The Broad Institute Genomics Platform"/>
            <consortium name="The Broad Institute Genome Sequencing Center for Infectious Disease"/>
            <person name="Wu L."/>
            <person name="Ma J."/>
        </authorList>
    </citation>
    <scope>NUCLEOTIDE SEQUENCE [LARGE SCALE GENOMIC DNA]</scope>
    <source>
        <strain evidence="4">JCM 30346</strain>
    </source>
</reference>
<dbReference type="PANTHER" id="PTHR35152:SF1">
    <property type="entry name" value="DOMAIN SIGNALLING PROTEIN, PUTATIVE (AFU_ORTHOLOGUE AFUA_5G11310)-RELATED"/>
    <property type="match status" value="1"/>
</dbReference>